<dbReference type="EMBL" id="CAJOBA010037516">
    <property type="protein sequence ID" value="CAF4043514.1"/>
    <property type="molecule type" value="Genomic_DNA"/>
</dbReference>
<dbReference type="EMBL" id="CAJNOK010015969">
    <property type="protein sequence ID" value="CAF1235614.1"/>
    <property type="molecule type" value="Genomic_DNA"/>
</dbReference>
<dbReference type="Proteomes" id="UP000663829">
    <property type="component" value="Unassembled WGS sequence"/>
</dbReference>
<feature type="signal peptide" evidence="1">
    <location>
        <begin position="1"/>
        <end position="23"/>
    </location>
</feature>
<evidence type="ECO:0000313" key="5">
    <source>
        <dbReference type="EMBL" id="CAF4043514.1"/>
    </source>
</evidence>
<evidence type="ECO:0000256" key="1">
    <source>
        <dbReference type="SAM" id="SignalP"/>
    </source>
</evidence>
<organism evidence="2 6">
    <name type="scientific">Didymodactylos carnosus</name>
    <dbReference type="NCBI Taxonomy" id="1234261"/>
    <lineage>
        <taxon>Eukaryota</taxon>
        <taxon>Metazoa</taxon>
        <taxon>Spiralia</taxon>
        <taxon>Gnathifera</taxon>
        <taxon>Rotifera</taxon>
        <taxon>Eurotatoria</taxon>
        <taxon>Bdelloidea</taxon>
        <taxon>Philodinida</taxon>
        <taxon>Philodinidae</taxon>
        <taxon>Didymodactylos</taxon>
    </lineage>
</organism>
<comment type="caution">
    <text evidence="2">The sequence shown here is derived from an EMBL/GenBank/DDBJ whole genome shotgun (WGS) entry which is preliminary data.</text>
</comment>
<dbReference type="EMBL" id="CAJOBC010003059">
    <property type="protein sequence ID" value="CAF3765016.1"/>
    <property type="molecule type" value="Genomic_DNA"/>
</dbReference>
<gene>
    <name evidence="2" type="ORF">GPM918_LOCUS13361</name>
    <name evidence="3" type="ORF">OVA965_LOCUS25589</name>
    <name evidence="4" type="ORF">SRO942_LOCUS13361</name>
    <name evidence="5" type="ORF">TMI583_LOCUS26320</name>
</gene>
<keyword evidence="6" id="KW-1185">Reference proteome</keyword>
<dbReference type="Proteomes" id="UP000677228">
    <property type="component" value="Unassembled WGS sequence"/>
</dbReference>
<reference evidence="2" key="1">
    <citation type="submission" date="2021-02" db="EMBL/GenBank/DDBJ databases">
        <authorList>
            <person name="Nowell W R."/>
        </authorList>
    </citation>
    <scope>NUCLEOTIDE SEQUENCE</scope>
</reference>
<accession>A0A814G3X0</accession>
<sequence length="78" mass="8201">MGKISVIIVAVAIAVFIVTTIDATTLKDDCLSVCQDGAKDMGGFCPKLKAVLREACKLIAHGPQLTSALCTDFCNTKL</sequence>
<keyword evidence="1" id="KW-0732">Signal</keyword>
<dbReference type="EMBL" id="CAJNOQ010003059">
    <property type="protein sequence ID" value="CAF0993209.1"/>
    <property type="molecule type" value="Genomic_DNA"/>
</dbReference>
<dbReference type="Proteomes" id="UP000682733">
    <property type="component" value="Unassembled WGS sequence"/>
</dbReference>
<protein>
    <submittedName>
        <fullName evidence="2">Uncharacterized protein</fullName>
    </submittedName>
</protein>
<evidence type="ECO:0000313" key="6">
    <source>
        <dbReference type="Proteomes" id="UP000663829"/>
    </source>
</evidence>
<evidence type="ECO:0000313" key="3">
    <source>
        <dbReference type="EMBL" id="CAF1235614.1"/>
    </source>
</evidence>
<evidence type="ECO:0000313" key="2">
    <source>
        <dbReference type="EMBL" id="CAF0993209.1"/>
    </source>
</evidence>
<proteinExistence type="predicted"/>
<name>A0A814G3X0_9BILA</name>
<dbReference type="AlphaFoldDB" id="A0A814G3X0"/>
<feature type="chain" id="PRO_5035684086" evidence="1">
    <location>
        <begin position="24"/>
        <end position="78"/>
    </location>
</feature>
<evidence type="ECO:0000313" key="4">
    <source>
        <dbReference type="EMBL" id="CAF3765016.1"/>
    </source>
</evidence>
<dbReference type="Proteomes" id="UP000681722">
    <property type="component" value="Unassembled WGS sequence"/>
</dbReference>